<reference evidence="2" key="1">
    <citation type="journal article" date="2012" name="Proc. Natl. Acad. Sci. U.S.A.">
        <title>Antigenic diversity is generated by distinct evolutionary mechanisms in African trypanosome species.</title>
        <authorList>
            <person name="Jackson A.P."/>
            <person name="Berry A."/>
            <person name="Aslett M."/>
            <person name="Allison H.C."/>
            <person name="Burton P."/>
            <person name="Vavrova-Anderson J."/>
            <person name="Brown R."/>
            <person name="Browne H."/>
            <person name="Corton N."/>
            <person name="Hauser H."/>
            <person name="Gamble J."/>
            <person name="Gilderthorp R."/>
            <person name="Marcello L."/>
            <person name="McQuillan J."/>
            <person name="Otto T.D."/>
            <person name="Quail M.A."/>
            <person name="Sanders M.J."/>
            <person name="van Tonder A."/>
            <person name="Ginger M.L."/>
            <person name="Field M.C."/>
            <person name="Barry J.D."/>
            <person name="Hertz-Fowler C."/>
            <person name="Berriman M."/>
        </authorList>
    </citation>
    <scope>NUCLEOTIDE SEQUENCE</scope>
    <source>
        <strain evidence="2">Y486</strain>
    </source>
</reference>
<gene>
    <name evidence="2" type="ORF">TVY486_0501480</name>
</gene>
<evidence type="ECO:0000256" key="1">
    <source>
        <dbReference type="SAM" id="MobiDB-lite"/>
    </source>
</evidence>
<dbReference type="SUPFAM" id="SSF53335">
    <property type="entry name" value="S-adenosyl-L-methionine-dependent methyltransferases"/>
    <property type="match status" value="1"/>
</dbReference>
<feature type="region of interest" description="Disordered" evidence="1">
    <location>
        <begin position="27"/>
        <end position="54"/>
    </location>
</feature>
<dbReference type="Gene3D" id="3.40.50.150">
    <property type="entry name" value="Vaccinia Virus protein VP39"/>
    <property type="match status" value="1"/>
</dbReference>
<protein>
    <recommendedName>
        <fullName evidence="3">Methyltransferase</fullName>
    </recommendedName>
</protein>
<dbReference type="InterPro" id="IPR029063">
    <property type="entry name" value="SAM-dependent_MTases_sf"/>
</dbReference>
<feature type="compositionally biased region" description="Low complexity" evidence="1">
    <location>
        <begin position="32"/>
        <end position="42"/>
    </location>
</feature>
<feature type="region of interest" description="Disordered" evidence="1">
    <location>
        <begin position="167"/>
        <end position="190"/>
    </location>
</feature>
<dbReference type="InterPro" id="IPR019410">
    <property type="entry name" value="Methyltransf_16"/>
</dbReference>
<accession>G0TVH3</accession>
<proteinExistence type="predicted"/>
<evidence type="ECO:0000313" key="2">
    <source>
        <dbReference type="EMBL" id="CCC47939.1"/>
    </source>
</evidence>
<dbReference type="PANTHER" id="PTHR14614:SF97">
    <property type="entry name" value="S-ADENOSYL-L-METHIONINE-DEPENDENT METHYLTRANSFERASES SUPERFAMILY PROTEIN"/>
    <property type="match status" value="1"/>
</dbReference>
<name>G0TVH3_TRYVY</name>
<evidence type="ECO:0008006" key="3">
    <source>
        <dbReference type="Google" id="ProtNLM"/>
    </source>
</evidence>
<dbReference type="EMBL" id="HE573021">
    <property type="protein sequence ID" value="CCC47939.1"/>
    <property type="molecule type" value="Genomic_DNA"/>
</dbReference>
<dbReference type="AlphaFoldDB" id="G0TVH3"/>
<sequence length="368" mass="40664">MLQWVAKEVNSPYGSITTVHWAVGDSEEEVSSSKMNGTSTSSCPSNKTGSHGAVGRDRLAGLEQLLENAEDQLGAVLWNSNTVALGYLHSHVLNKSATDYRIVELGAGVGCLGIGLAMAGARVVVTDLKELVPLMIKNIELNKEKIHTRSNGRGVCSALTWRWGPQPGPKCKDKRKSASNGNKRDRRNLLENENGLPLVGQMVSSFMTPSPAFSEVQQLLDRVDLVVMCDALYGNKKDWRQLLYTLSEILAANPSCEVVNFCEQRIDNVEDEFLKLLEEENTKTCSFAPHPGTQGETLEDALLRMRGPYKWHARTEVVKEGASDLGMVVRATRIQWVRLNTTQQLKSQISPCVADSSEERQLKRSKIL</sequence>
<dbReference type="Pfam" id="PF10294">
    <property type="entry name" value="Methyltransf_16"/>
    <property type="match status" value="1"/>
</dbReference>
<dbReference type="PANTHER" id="PTHR14614">
    <property type="entry name" value="HEPATOCELLULAR CARCINOMA-ASSOCIATED ANTIGEN"/>
    <property type="match status" value="1"/>
</dbReference>
<dbReference type="VEuPathDB" id="TriTrypDB:TvY486_0501480"/>
<dbReference type="OMA" id="FCEQRVD"/>
<organism evidence="2">
    <name type="scientific">Trypanosoma vivax (strain Y486)</name>
    <dbReference type="NCBI Taxonomy" id="1055687"/>
    <lineage>
        <taxon>Eukaryota</taxon>
        <taxon>Discoba</taxon>
        <taxon>Euglenozoa</taxon>
        <taxon>Kinetoplastea</taxon>
        <taxon>Metakinetoplastina</taxon>
        <taxon>Trypanosomatida</taxon>
        <taxon>Trypanosomatidae</taxon>
        <taxon>Trypanosoma</taxon>
        <taxon>Duttonella</taxon>
    </lineage>
</organism>